<feature type="region of interest" description="Disordered" evidence="1">
    <location>
        <begin position="1"/>
        <end position="22"/>
    </location>
</feature>
<keyword evidence="3" id="KW-1185">Reference proteome</keyword>
<feature type="compositionally biased region" description="Low complexity" evidence="1">
    <location>
        <begin position="8"/>
        <end position="17"/>
    </location>
</feature>
<comment type="caution">
    <text evidence="2">The sequence shown here is derived from an EMBL/GenBank/DDBJ whole genome shotgun (WGS) entry which is preliminary data.</text>
</comment>
<reference evidence="2 3" key="1">
    <citation type="submission" date="2016-07" db="EMBL/GenBank/DDBJ databases">
        <title>Pervasive Adenine N6-methylation of Active Genes in Fungi.</title>
        <authorList>
            <consortium name="DOE Joint Genome Institute"/>
            <person name="Mondo S.J."/>
            <person name="Dannebaum R.O."/>
            <person name="Kuo R.C."/>
            <person name="Labutti K."/>
            <person name="Haridas S."/>
            <person name="Kuo A."/>
            <person name="Salamov A."/>
            <person name="Ahrendt S.R."/>
            <person name="Lipzen A."/>
            <person name="Sullivan W."/>
            <person name="Andreopoulos W.B."/>
            <person name="Clum A."/>
            <person name="Lindquist E."/>
            <person name="Daum C."/>
            <person name="Ramamoorthy G.K."/>
            <person name="Gryganskyi A."/>
            <person name="Culley D."/>
            <person name="Magnuson J.K."/>
            <person name="James T.Y."/>
            <person name="O'Malley M.A."/>
            <person name="Stajich J.E."/>
            <person name="Spatafora J.W."/>
            <person name="Visel A."/>
            <person name="Grigoriev I.V."/>
        </authorList>
    </citation>
    <scope>NUCLEOTIDE SEQUENCE [LARGE SCALE GENOMIC DNA]</scope>
    <source>
        <strain evidence="2 3">CBS 115471</strain>
    </source>
</reference>
<dbReference type="EMBL" id="MCFA01000264">
    <property type="protein sequence ID" value="ORX96065.1"/>
    <property type="molecule type" value="Genomic_DNA"/>
</dbReference>
<dbReference type="Proteomes" id="UP000193144">
    <property type="component" value="Unassembled WGS sequence"/>
</dbReference>
<dbReference type="OrthoDB" id="3773917at2759"/>
<proteinExistence type="predicted"/>
<evidence type="ECO:0000256" key="1">
    <source>
        <dbReference type="SAM" id="MobiDB-lite"/>
    </source>
</evidence>
<evidence type="ECO:0000313" key="2">
    <source>
        <dbReference type="EMBL" id="ORX96065.1"/>
    </source>
</evidence>
<gene>
    <name evidence="2" type="ORF">BCR34DRAFT_607740</name>
</gene>
<evidence type="ECO:0000313" key="3">
    <source>
        <dbReference type="Proteomes" id="UP000193144"/>
    </source>
</evidence>
<organism evidence="2 3">
    <name type="scientific">Clohesyomyces aquaticus</name>
    <dbReference type="NCBI Taxonomy" id="1231657"/>
    <lineage>
        <taxon>Eukaryota</taxon>
        <taxon>Fungi</taxon>
        <taxon>Dikarya</taxon>
        <taxon>Ascomycota</taxon>
        <taxon>Pezizomycotina</taxon>
        <taxon>Dothideomycetes</taxon>
        <taxon>Pleosporomycetidae</taxon>
        <taxon>Pleosporales</taxon>
        <taxon>Lindgomycetaceae</taxon>
        <taxon>Clohesyomyces</taxon>
    </lineage>
</organism>
<accession>A0A1Y1YDP6</accession>
<protein>
    <submittedName>
        <fullName evidence="2">Uncharacterized protein</fullName>
    </submittedName>
</protein>
<dbReference type="AlphaFoldDB" id="A0A1Y1YDP6"/>
<sequence>MSRSPSDRYYSTISSRTPSPPRVAISHVLPHSRPHTPSPTPSEFSLVSSLGSSHDDSILGSWRADRRLPSYRAFLSSLTYPPFDTLSPNASCPLSQEPYTKSIAEGQNEINVEMLDMLDALPESERDGHSVSDIPVRLPCASEHVVGFACFQKWFQTISGRACPLDREKLFRYEPWDREESDNDMLFEEGQRGITHMPLRIALKLNWKFHEESARVVKDEDLEVQINAMVMGERLGTVIICAASRLATGPNLELGYVGRMWNIVMRRSHMPLVYPVFAAEMEGFAFTVKGFSDFVDLVDEEKCTEIEEELSGFFWRVARYAVMAWVRQETILTDWRKEKGEMSEVESYGHDHFRLTEEEIEEMANRFRFRNVYEDCSSDSD</sequence>
<name>A0A1Y1YDP6_9PLEO</name>